<reference evidence="4" key="1">
    <citation type="journal article" date="2019" name="Sci. Rep.">
        <title>Draft genome of Tanacetum cinerariifolium, the natural source of mosquito coil.</title>
        <authorList>
            <person name="Yamashiro T."/>
            <person name="Shiraishi A."/>
            <person name="Satake H."/>
            <person name="Nakayama K."/>
        </authorList>
    </citation>
    <scope>NUCLEOTIDE SEQUENCE</scope>
</reference>
<dbReference type="AlphaFoldDB" id="A0A699I3X6"/>
<comment type="caution">
    <text evidence="4">The sequence shown here is derived from an EMBL/GenBank/DDBJ whole genome shotgun (WGS) entry which is preliminary data.</text>
</comment>
<dbReference type="InterPro" id="IPR036691">
    <property type="entry name" value="Endo/exonu/phosph_ase_sf"/>
</dbReference>
<dbReference type="InterPro" id="IPR012677">
    <property type="entry name" value="Nucleotide-bd_a/b_plait_sf"/>
</dbReference>
<evidence type="ECO:0000256" key="2">
    <source>
        <dbReference type="SAM" id="MobiDB-lite"/>
    </source>
</evidence>
<name>A0A699I3X6_TANCI</name>
<feature type="domain" description="RRM" evidence="3">
    <location>
        <begin position="16"/>
        <end position="110"/>
    </location>
</feature>
<dbReference type="InterPro" id="IPR000504">
    <property type="entry name" value="RRM_dom"/>
</dbReference>
<dbReference type="SMART" id="SM00360">
    <property type="entry name" value="RRM"/>
    <property type="match status" value="1"/>
</dbReference>
<keyword evidence="1" id="KW-0694">RNA-binding</keyword>
<dbReference type="SUPFAM" id="SSF56219">
    <property type="entry name" value="DNase I-like"/>
    <property type="match status" value="1"/>
</dbReference>
<evidence type="ECO:0000256" key="1">
    <source>
        <dbReference type="PROSITE-ProRule" id="PRU00176"/>
    </source>
</evidence>
<dbReference type="GO" id="GO:0003723">
    <property type="term" value="F:RNA binding"/>
    <property type="evidence" value="ECO:0007669"/>
    <property type="project" value="UniProtKB-UniRule"/>
</dbReference>
<dbReference type="SUPFAM" id="SSF54928">
    <property type="entry name" value="RNA-binding domain, RBD"/>
    <property type="match status" value="1"/>
</dbReference>
<dbReference type="InterPro" id="IPR035979">
    <property type="entry name" value="RBD_domain_sf"/>
</dbReference>
<dbReference type="Gene3D" id="3.60.10.10">
    <property type="entry name" value="Endonuclease/exonuclease/phosphatase"/>
    <property type="match status" value="1"/>
</dbReference>
<organism evidence="4">
    <name type="scientific">Tanacetum cinerariifolium</name>
    <name type="common">Dalmatian daisy</name>
    <name type="synonym">Chrysanthemum cinerariifolium</name>
    <dbReference type="NCBI Taxonomy" id="118510"/>
    <lineage>
        <taxon>Eukaryota</taxon>
        <taxon>Viridiplantae</taxon>
        <taxon>Streptophyta</taxon>
        <taxon>Embryophyta</taxon>
        <taxon>Tracheophyta</taxon>
        <taxon>Spermatophyta</taxon>
        <taxon>Magnoliopsida</taxon>
        <taxon>eudicotyledons</taxon>
        <taxon>Gunneridae</taxon>
        <taxon>Pentapetalae</taxon>
        <taxon>asterids</taxon>
        <taxon>campanulids</taxon>
        <taxon>Asterales</taxon>
        <taxon>Asteraceae</taxon>
        <taxon>Asteroideae</taxon>
        <taxon>Anthemideae</taxon>
        <taxon>Anthemidinae</taxon>
        <taxon>Tanacetum</taxon>
    </lineage>
</organism>
<proteinExistence type="predicted"/>
<feature type="region of interest" description="Disordered" evidence="2">
    <location>
        <begin position="259"/>
        <end position="306"/>
    </location>
</feature>
<protein>
    <submittedName>
        <fullName evidence="4">Nucleotide-binding alpha-beta plait domain-containing protein</fullName>
    </submittedName>
</protein>
<evidence type="ECO:0000313" key="4">
    <source>
        <dbReference type="EMBL" id="GEZ08755.1"/>
    </source>
</evidence>
<sequence>MGSHRSKEDDVNRILSSIYVTNFPESFSAKDLFHACKQYGDVVGSFIPTKRSKEGKRFGFVRFINVFNVERLVSNLCTIWVDRFKFHANITRLHRAPLNSRKIHVQNKDERHRGGVNNYRVNGRIVDNGKLFANVVKNNFMPSILVKESDPAIVIDDDCVLDIWGGFWVLLEFISSKSKDLFRDNVWVRSWFSEIIPASIDFNPDGRIVWVEVEGVPFKFWTGKTFSRINAKWGDLLEVFWLRAKEVLGLEPELLEESNDEVQSVNASLEGDDKTHDEDYSGNNSDMAEVPGTVFDDSIGPKENVSDDPFRLYSILNKNNADKNDKGNTDNQKGRGVKETVNTMDDRDESMNTGRFKKSETPCSGGSFLCLMEEVVKVGQTMGYNMEGLWKGRVVIMGDFNEVRYKSDRFGSIFNVQGANDFNSFIADAGLEEVPLGGSPFTWCHKSASKMSKLDRSSSDSSSGNKLQLWVKIRDWIKSLRVKSNGSIDRYKEDLRELDENINMGDGSKAIVNKRMDVINSIQRLDQLHAMDVAQKTRIKGVMVDGVWIEQPTEVKKEFLYHFRDRFDKPTDQRVTIEMSYLRSISTEQQVDLERMVSKEELKTVV</sequence>
<dbReference type="Pfam" id="PF00076">
    <property type="entry name" value="RRM_1"/>
    <property type="match status" value="1"/>
</dbReference>
<dbReference type="EMBL" id="BKCJ010239503">
    <property type="protein sequence ID" value="GEZ08755.1"/>
    <property type="molecule type" value="Genomic_DNA"/>
</dbReference>
<evidence type="ECO:0000259" key="3">
    <source>
        <dbReference type="PROSITE" id="PS50102"/>
    </source>
</evidence>
<dbReference type="Gene3D" id="3.30.70.330">
    <property type="match status" value="1"/>
</dbReference>
<dbReference type="CDD" id="cd00590">
    <property type="entry name" value="RRM_SF"/>
    <property type="match status" value="1"/>
</dbReference>
<accession>A0A699I3X6</accession>
<gene>
    <name evidence="4" type="ORF">Tci_480728</name>
</gene>
<dbReference type="PROSITE" id="PS50102">
    <property type="entry name" value="RRM"/>
    <property type="match status" value="1"/>
</dbReference>